<dbReference type="eggNOG" id="COG1146">
    <property type="taxonomic scope" value="Bacteria"/>
</dbReference>
<keyword evidence="1" id="KW-0813">Transport</keyword>
<accession>T0BWB1</accession>
<evidence type="ECO:0000256" key="7">
    <source>
        <dbReference type="ARBA" id="ARBA00023014"/>
    </source>
</evidence>
<evidence type="ECO:0000256" key="5">
    <source>
        <dbReference type="ARBA" id="ARBA00022982"/>
    </source>
</evidence>
<evidence type="ECO:0000256" key="1">
    <source>
        <dbReference type="ARBA" id="ARBA00022448"/>
    </source>
</evidence>
<dbReference type="RefSeq" id="WP_021297185.1">
    <property type="nucleotide sequence ID" value="NZ_AURB01000145.1"/>
</dbReference>
<dbReference type="EMBL" id="CP080467">
    <property type="protein sequence ID" value="UNO50295.1"/>
    <property type="molecule type" value="Genomic_DNA"/>
</dbReference>
<dbReference type="KEGG" id="aaco:K1I37_07425"/>
<dbReference type="STRING" id="1356854.N007_10660"/>
<proteinExistence type="predicted"/>
<keyword evidence="2" id="KW-0004">4Fe-4S</keyword>
<keyword evidence="6" id="KW-0408">Iron</keyword>
<protein>
    <submittedName>
        <fullName evidence="8">Ferredoxin family protein</fullName>
    </submittedName>
</protein>
<name>T0BWB1_ALIAG</name>
<dbReference type="PANTHER" id="PTHR43687:SF6">
    <property type="entry name" value="L-ASPARTATE SEMIALDEHYDE SULFURTRANSFERASE IRON-SULFUR SUBUNIT"/>
    <property type="match status" value="1"/>
</dbReference>
<dbReference type="OrthoDB" id="9804603at2"/>
<evidence type="ECO:0000256" key="4">
    <source>
        <dbReference type="ARBA" id="ARBA00022737"/>
    </source>
</evidence>
<reference evidence="9" key="1">
    <citation type="journal article" date="2022" name="G3 (Bethesda)">
        <title>Unveiling the complete genome sequence of Alicyclobacillus acidoterrestris DSM 3922T, a taint-producing strain.</title>
        <authorList>
            <person name="Leonardo I.C."/>
            <person name="Barreto Crespo M.T."/>
            <person name="Gaspar F.B."/>
        </authorList>
    </citation>
    <scope>NUCLEOTIDE SEQUENCE [LARGE SCALE GENOMIC DNA]</scope>
    <source>
        <strain evidence="9">DSM 3922</strain>
    </source>
</reference>
<dbReference type="InterPro" id="IPR050572">
    <property type="entry name" value="Fe-S_Ferredoxin"/>
</dbReference>
<keyword evidence="4" id="KW-0677">Repeat</keyword>
<evidence type="ECO:0000256" key="2">
    <source>
        <dbReference type="ARBA" id="ARBA00022485"/>
    </source>
</evidence>
<dbReference type="PROSITE" id="PS51379">
    <property type="entry name" value="4FE4S_FER_2"/>
    <property type="match status" value="2"/>
</dbReference>
<evidence type="ECO:0000313" key="8">
    <source>
        <dbReference type="EMBL" id="UNO50295.1"/>
    </source>
</evidence>
<dbReference type="InterPro" id="IPR017900">
    <property type="entry name" value="4Fe4S_Fe_S_CS"/>
</dbReference>
<dbReference type="Pfam" id="PF13187">
    <property type="entry name" value="Fer4_9"/>
    <property type="match status" value="1"/>
</dbReference>
<evidence type="ECO:0000256" key="3">
    <source>
        <dbReference type="ARBA" id="ARBA00022723"/>
    </source>
</evidence>
<dbReference type="PANTHER" id="PTHR43687">
    <property type="entry name" value="ADENYLYLSULFATE REDUCTASE, BETA SUBUNIT"/>
    <property type="match status" value="1"/>
</dbReference>
<keyword evidence="5" id="KW-0249">Electron transport</keyword>
<organism evidence="8 9">
    <name type="scientific">Alicyclobacillus acidoterrestris (strain ATCC 49025 / DSM 3922 / CIP 106132 / NCIMB 13137 / GD3B)</name>
    <dbReference type="NCBI Taxonomy" id="1356854"/>
    <lineage>
        <taxon>Bacteria</taxon>
        <taxon>Bacillati</taxon>
        <taxon>Bacillota</taxon>
        <taxon>Bacilli</taxon>
        <taxon>Bacillales</taxon>
        <taxon>Alicyclobacillaceae</taxon>
        <taxon>Alicyclobacillus</taxon>
    </lineage>
</organism>
<dbReference type="Proteomes" id="UP000829401">
    <property type="component" value="Chromosome"/>
</dbReference>
<dbReference type="GO" id="GO:0051539">
    <property type="term" value="F:4 iron, 4 sulfur cluster binding"/>
    <property type="evidence" value="ECO:0007669"/>
    <property type="project" value="UniProtKB-KW"/>
</dbReference>
<dbReference type="PROSITE" id="PS00198">
    <property type="entry name" value="4FE4S_FER_1"/>
    <property type="match status" value="2"/>
</dbReference>
<dbReference type="AlphaFoldDB" id="T0BWB1"/>
<dbReference type="InterPro" id="IPR017896">
    <property type="entry name" value="4Fe4S_Fe-S-bd"/>
</dbReference>
<dbReference type="SUPFAM" id="SSF54862">
    <property type="entry name" value="4Fe-4S ferredoxins"/>
    <property type="match status" value="1"/>
</dbReference>
<sequence length="121" mass="13282">MIELISKSLCTKCNLCVAVCPTNVFDKVDGSLPIISRQSDCQTCFMCELYCPVDALYVAPEADCSVEVEENQLSSTGVLGSYRSVIGWNPRRPLSDAKDKSYKMFEAMAQSEGIPMSPPTK</sequence>
<evidence type="ECO:0000313" key="9">
    <source>
        <dbReference type="Proteomes" id="UP000829401"/>
    </source>
</evidence>
<dbReference type="GO" id="GO:0046872">
    <property type="term" value="F:metal ion binding"/>
    <property type="evidence" value="ECO:0007669"/>
    <property type="project" value="UniProtKB-KW"/>
</dbReference>
<gene>
    <name evidence="8" type="ORF">K1I37_07425</name>
</gene>
<accession>A0A9E6ZGV0</accession>
<keyword evidence="7" id="KW-0411">Iron-sulfur</keyword>
<dbReference type="Gene3D" id="3.30.70.20">
    <property type="match status" value="1"/>
</dbReference>
<evidence type="ECO:0000256" key="6">
    <source>
        <dbReference type="ARBA" id="ARBA00023004"/>
    </source>
</evidence>
<keyword evidence="9" id="KW-1185">Reference proteome</keyword>
<keyword evidence="3" id="KW-0479">Metal-binding</keyword>